<reference evidence="1 2" key="1">
    <citation type="submission" date="2016-11" db="EMBL/GenBank/DDBJ databases">
        <authorList>
            <person name="Jaros S."/>
            <person name="Januszkiewicz K."/>
            <person name="Wedrychowicz H."/>
        </authorList>
    </citation>
    <scope>NUCLEOTIDE SEQUENCE [LARGE SCALE GENOMIC DNA]</scope>
    <source>
        <strain evidence="1 2">DSM 18899</strain>
    </source>
</reference>
<keyword evidence="2" id="KW-1185">Reference proteome</keyword>
<dbReference type="STRING" id="1121279.SAMN02745887_00748"/>
<sequence>MSFYQRLQAETAAERAYLLSAPAILDCQRAVVPHARYVAFLTEAYHHVKHTVPLLMAVGSRLRADQRPLFDAIVEYIDEEKGHDEWILGDIAACGADAEAVRHGQPHASTELMVSYAWDSVMRGNPVSFFGMVFVLEGTSVNLATPMAGIIRQTLGLPAQAMTYLSSHGALDQSHIRFYEELVNRLDDPTDQDAIIHMARRMFVLYGNVFRSLTERETRVAEAV</sequence>
<organism evidence="1 2">
    <name type="scientific">Chitinimonas taiwanensis DSM 18899</name>
    <dbReference type="NCBI Taxonomy" id="1121279"/>
    <lineage>
        <taxon>Bacteria</taxon>
        <taxon>Pseudomonadati</taxon>
        <taxon>Pseudomonadota</taxon>
        <taxon>Betaproteobacteria</taxon>
        <taxon>Neisseriales</taxon>
        <taxon>Chitinibacteraceae</taxon>
        <taxon>Chitinimonas</taxon>
    </lineage>
</organism>
<dbReference type="RefSeq" id="WP_072427301.1">
    <property type="nucleotide sequence ID" value="NZ_FPKR01000003.1"/>
</dbReference>
<dbReference type="InterPro" id="IPR016084">
    <property type="entry name" value="Haem_Oase-like_multi-hlx"/>
</dbReference>
<dbReference type="AlphaFoldDB" id="A0A1K2H8T3"/>
<evidence type="ECO:0000313" key="1">
    <source>
        <dbReference type="EMBL" id="SFZ73260.1"/>
    </source>
</evidence>
<dbReference type="SUPFAM" id="SSF48613">
    <property type="entry name" value="Heme oxygenase-like"/>
    <property type="match status" value="1"/>
</dbReference>
<dbReference type="Proteomes" id="UP000186513">
    <property type="component" value="Unassembled WGS sequence"/>
</dbReference>
<evidence type="ECO:0000313" key="2">
    <source>
        <dbReference type="Proteomes" id="UP000186513"/>
    </source>
</evidence>
<gene>
    <name evidence="1" type="ORF">SAMN02745887_00748</name>
</gene>
<proteinExistence type="predicted"/>
<dbReference type="OrthoDB" id="5177824at2"/>
<accession>A0A1K2H8T3</accession>
<dbReference type="SMART" id="SM01236">
    <property type="entry name" value="Haem_oxygenase_2"/>
    <property type="match status" value="1"/>
</dbReference>
<protein>
    <submittedName>
        <fullName evidence="1">Iron-containing redox enzyme</fullName>
    </submittedName>
</protein>
<dbReference type="EMBL" id="FPKR01000003">
    <property type="protein sequence ID" value="SFZ73260.1"/>
    <property type="molecule type" value="Genomic_DNA"/>
</dbReference>
<dbReference type="Gene3D" id="1.20.910.10">
    <property type="entry name" value="Heme oxygenase-like"/>
    <property type="match status" value="1"/>
</dbReference>
<dbReference type="Pfam" id="PF14518">
    <property type="entry name" value="Haem_oxygenas_2"/>
    <property type="match status" value="1"/>
</dbReference>
<name>A0A1K2H8T3_9NEIS</name>